<dbReference type="RefSeq" id="WP_134852322.1">
    <property type="nucleotide sequence ID" value="NZ_CP194061.1"/>
</dbReference>
<keyword evidence="1" id="KW-0812">Transmembrane</keyword>
<feature type="transmembrane region" description="Helical" evidence="1">
    <location>
        <begin position="24"/>
        <end position="42"/>
    </location>
</feature>
<evidence type="ECO:0000313" key="2">
    <source>
        <dbReference type="EMBL" id="MDQ0427016.1"/>
    </source>
</evidence>
<evidence type="ECO:0000256" key="1">
    <source>
        <dbReference type="SAM" id="Phobius"/>
    </source>
</evidence>
<dbReference type="Proteomes" id="UP001240250">
    <property type="component" value="Unassembled WGS sequence"/>
</dbReference>
<sequence>MDAAQQSGSTVDVTQERRSRRATAAILLLAALAVVVAVSVLAEGGRPAVAVTFGVAGALGLAFAPRLWRRP</sequence>
<keyword evidence="1" id="KW-1133">Transmembrane helix</keyword>
<accession>A0ABU0GNT6</accession>
<proteinExistence type="predicted"/>
<name>A0ABU0GNT6_9CELL</name>
<keyword evidence="3" id="KW-1185">Reference proteome</keyword>
<feature type="transmembrane region" description="Helical" evidence="1">
    <location>
        <begin position="48"/>
        <end position="68"/>
    </location>
</feature>
<organism evidence="2 3">
    <name type="scientific">Cellulomonas iranensis</name>
    <dbReference type="NCBI Taxonomy" id="76862"/>
    <lineage>
        <taxon>Bacteria</taxon>
        <taxon>Bacillati</taxon>
        <taxon>Actinomycetota</taxon>
        <taxon>Actinomycetes</taxon>
        <taxon>Micrococcales</taxon>
        <taxon>Cellulomonadaceae</taxon>
        <taxon>Cellulomonas</taxon>
    </lineage>
</organism>
<reference evidence="2 3" key="1">
    <citation type="submission" date="2023-07" db="EMBL/GenBank/DDBJ databases">
        <title>Sequencing the genomes of 1000 actinobacteria strains.</title>
        <authorList>
            <person name="Klenk H.-P."/>
        </authorList>
    </citation>
    <scope>NUCLEOTIDE SEQUENCE [LARGE SCALE GENOMIC DNA]</scope>
    <source>
        <strain evidence="2 3">DSM 14785</strain>
    </source>
</reference>
<evidence type="ECO:0000313" key="3">
    <source>
        <dbReference type="Proteomes" id="UP001240250"/>
    </source>
</evidence>
<comment type="caution">
    <text evidence="2">The sequence shown here is derived from an EMBL/GenBank/DDBJ whole genome shotgun (WGS) entry which is preliminary data.</text>
</comment>
<keyword evidence="1" id="KW-0472">Membrane</keyword>
<dbReference type="EMBL" id="JAUSVM010000001">
    <property type="protein sequence ID" value="MDQ0427016.1"/>
    <property type="molecule type" value="Genomic_DNA"/>
</dbReference>
<protein>
    <submittedName>
        <fullName evidence="2">Flp pilus assembly protein TadB</fullName>
    </submittedName>
</protein>
<gene>
    <name evidence="2" type="ORF">JO380_003397</name>
</gene>